<evidence type="ECO:0000256" key="2">
    <source>
        <dbReference type="SAM" id="Phobius"/>
    </source>
</evidence>
<feature type="transmembrane region" description="Helical" evidence="2">
    <location>
        <begin position="111"/>
        <end position="141"/>
    </location>
</feature>
<name>A0A5B8RHS7_9ZZZZ</name>
<feature type="transmembrane region" description="Helical" evidence="2">
    <location>
        <begin position="20"/>
        <end position="43"/>
    </location>
</feature>
<gene>
    <name evidence="4" type="primary">sasA_7</name>
    <name evidence="4" type="ORF">KBTEX_02835</name>
</gene>
<evidence type="ECO:0000313" key="4">
    <source>
        <dbReference type="EMBL" id="QEA06495.1"/>
    </source>
</evidence>
<dbReference type="InterPro" id="IPR003594">
    <property type="entry name" value="HATPase_dom"/>
</dbReference>
<reference evidence="4" key="1">
    <citation type="submission" date="2019-06" db="EMBL/GenBank/DDBJ databases">
        <authorList>
            <person name="Murdoch R.W."/>
            <person name="Fathepure B."/>
        </authorList>
    </citation>
    <scope>NUCLEOTIDE SEQUENCE</scope>
</reference>
<sequence>MTTTPPQNANGRAALTWRPLLIFSAYRVVVAILLLAGIALGGNAGVFSALQPGRFTAVSLLYVAAGTLFLIAAWRRVEPFVVQVVAGVLIDVVAIALLSSALGSSETALGVLLITAVAGGSLLTGLRLGAFFAAAATIALLVVQTLSRIAGHAETDGYTQVALLGIAIFVTSSAAALLARRARESEALAAERGLDVANLEALNAHIVQRLDIGVIALDRDGRIRLANRLATGIIGRLDSETPTLAERAPALQRAFEAGGNTERTPITVSGIDYLPRFVPVGDSQRGGTLLFLEDLTAVRAQIQQAKLASMGRLTASIAHEIRNPLSAIMQATQLLGEAEYLQDGDRRLVGIITKQSRRLNETVENVLQLSRRSPAQRETVNLAEWVPQVVSEWRAAFSGGEVDVQATAVAALFDRSHMRQVLENLLRNATDHAGEHPTVSVVTGRDERGAPYLEVRDNGPGIDAEIRDHLFEPFATSRRGGTGLGLYLSRELCEASSARIELRPEETGACFRVTFAAPDGAQQGGQA</sequence>
<dbReference type="SUPFAM" id="SSF55874">
    <property type="entry name" value="ATPase domain of HSP90 chaperone/DNA topoisomerase II/histidine kinase"/>
    <property type="match status" value="1"/>
</dbReference>
<keyword evidence="2" id="KW-0472">Membrane</keyword>
<dbReference type="EMBL" id="MN079147">
    <property type="protein sequence ID" value="QEA06495.1"/>
    <property type="molecule type" value="Genomic_DNA"/>
</dbReference>
<dbReference type="CDD" id="cd00082">
    <property type="entry name" value="HisKA"/>
    <property type="match status" value="1"/>
</dbReference>
<dbReference type="PANTHER" id="PTHR43065:SF52">
    <property type="entry name" value="SENSOR PROTEIN KINASE PILS"/>
    <property type="match status" value="1"/>
</dbReference>
<dbReference type="Pfam" id="PF25323">
    <property type="entry name" value="6TM_PilS"/>
    <property type="match status" value="1"/>
</dbReference>
<dbReference type="SMART" id="SM00388">
    <property type="entry name" value="HisKA"/>
    <property type="match status" value="1"/>
</dbReference>
<dbReference type="InterPro" id="IPR036890">
    <property type="entry name" value="HATPase_C_sf"/>
</dbReference>
<dbReference type="Gene3D" id="1.10.287.130">
    <property type="match status" value="1"/>
</dbReference>
<proteinExistence type="predicted"/>
<dbReference type="Pfam" id="PF00512">
    <property type="entry name" value="HisKA"/>
    <property type="match status" value="1"/>
</dbReference>
<keyword evidence="1" id="KW-0597">Phosphoprotein</keyword>
<evidence type="ECO:0000256" key="1">
    <source>
        <dbReference type="ARBA" id="ARBA00022553"/>
    </source>
</evidence>
<dbReference type="InterPro" id="IPR005467">
    <property type="entry name" value="His_kinase_dom"/>
</dbReference>
<feature type="transmembrane region" description="Helical" evidence="2">
    <location>
        <begin position="161"/>
        <end position="179"/>
    </location>
</feature>
<dbReference type="PROSITE" id="PS50109">
    <property type="entry name" value="HIS_KIN"/>
    <property type="match status" value="1"/>
</dbReference>
<keyword evidence="2" id="KW-0812">Transmembrane</keyword>
<feature type="transmembrane region" description="Helical" evidence="2">
    <location>
        <begin position="55"/>
        <end position="74"/>
    </location>
</feature>
<dbReference type="PANTHER" id="PTHR43065">
    <property type="entry name" value="SENSOR HISTIDINE KINASE"/>
    <property type="match status" value="1"/>
</dbReference>
<dbReference type="EC" id="2.7.-.-" evidence="4"/>
<keyword evidence="4" id="KW-0808">Transferase</keyword>
<dbReference type="GO" id="GO:0000155">
    <property type="term" value="F:phosphorelay sensor kinase activity"/>
    <property type="evidence" value="ECO:0007669"/>
    <property type="project" value="InterPro"/>
</dbReference>
<organism evidence="4">
    <name type="scientific">uncultured organism</name>
    <dbReference type="NCBI Taxonomy" id="155900"/>
    <lineage>
        <taxon>unclassified sequences</taxon>
        <taxon>environmental samples</taxon>
    </lineage>
</organism>
<keyword evidence="2" id="KW-1133">Transmembrane helix</keyword>
<dbReference type="SMART" id="SM00387">
    <property type="entry name" value="HATPase_c"/>
    <property type="match status" value="1"/>
</dbReference>
<dbReference type="Pfam" id="PF02518">
    <property type="entry name" value="HATPase_c"/>
    <property type="match status" value="1"/>
</dbReference>
<accession>A0A5B8RHS7</accession>
<dbReference type="SUPFAM" id="SSF47384">
    <property type="entry name" value="Homodimeric domain of signal transducing histidine kinase"/>
    <property type="match status" value="1"/>
</dbReference>
<dbReference type="InterPro" id="IPR004358">
    <property type="entry name" value="Sig_transdc_His_kin-like_C"/>
</dbReference>
<feature type="domain" description="Histidine kinase" evidence="3">
    <location>
        <begin position="316"/>
        <end position="519"/>
    </location>
</feature>
<evidence type="ECO:0000259" key="3">
    <source>
        <dbReference type="PROSITE" id="PS50109"/>
    </source>
</evidence>
<feature type="transmembrane region" description="Helical" evidence="2">
    <location>
        <begin position="80"/>
        <end position="99"/>
    </location>
</feature>
<dbReference type="Gene3D" id="3.30.565.10">
    <property type="entry name" value="Histidine kinase-like ATPase, C-terminal domain"/>
    <property type="match status" value="1"/>
</dbReference>
<dbReference type="AlphaFoldDB" id="A0A5B8RHS7"/>
<dbReference type="InterPro" id="IPR003661">
    <property type="entry name" value="HisK_dim/P_dom"/>
</dbReference>
<dbReference type="InterPro" id="IPR036097">
    <property type="entry name" value="HisK_dim/P_sf"/>
</dbReference>
<protein>
    <submittedName>
        <fullName evidence="4">Adaptive-response sensory-kinase SasA</fullName>
        <ecNumber evidence="4">2.7.-.-</ecNumber>
    </submittedName>
</protein>
<dbReference type="PRINTS" id="PR00344">
    <property type="entry name" value="BCTRLSENSOR"/>
</dbReference>
<keyword evidence="4" id="KW-0418">Kinase</keyword>